<dbReference type="Proteomes" id="UP000518752">
    <property type="component" value="Unassembled WGS sequence"/>
</dbReference>
<dbReference type="PANTHER" id="PTHR42978:SF2">
    <property type="entry name" value="102 KBASES UNSTABLE REGION: FROM 1 TO 119443"/>
    <property type="match status" value="1"/>
</dbReference>
<dbReference type="CDD" id="cd07730">
    <property type="entry name" value="metallo-hydrolase-like_MBL-fold"/>
    <property type="match status" value="1"/>
</dbReference>
<evidence type="ECO:0000256" key="1">
    <source>
        <dbReference type="ARBA" id="ARBA00001947"/>
    </source>
</evidence>
<dbReference type="InterPro" id="IPR051013">
    <property type="entry name" value="MBL_superfamily_lactonases"/>
</dbReference>
<comment type="cofactor">
    <cofactor evidence="1">
        <name>Zn(2+)</name>
        <dbReference type="ChEBI" id="CHEBI:29105"/>
    </cofactor>
</comment>
<dbReference type="GO" id="GO:0016787">
    <property type="term" value="F:hydrolase activity"/>
    <property type="evidence" value="ECO:0007669"/>
    <property type="project" value="UniProtKB-KW"/>
</dbReference>
<comment type="similarity">
    <text evidence="2">Belongs to the metallo-beta-lactamase superfamily.</text>
</comment>
<evidence type="ECO:0000256" key="4">
    <source>
        <dbReference type="ARBA" id="ARBA00022801"/>
    </source>
</evidence>
<name>A0A8H5M7T8_9AGAR</name>
<dbReference type="Gene3D" id="3.60.15.10">
    <property type="entry name" value="Ribonuclease Z/Hydroxyacylglutathione hydrolase-like"/>
    <property type="match status" value="2"/>
</dbReference>
<organism evidence="6 7">
    <name type="scientific">Collybiopsis confluens</name>
    <dbReference type="NCBI Taxonomy" id="2823264"/>
    <lineage>
        <taxon>Eukaryota</taxon>
        <taxon>Fungi</taxon>
        <taxon>Dikarya</taxon>
        <taxon>Basidiomycota</taxon>
        <taxon>Agaricomycotina</taxon>
        <taxon>Agaricomycetes</taxon>
        <taxon>Agaricomycetidae</taxon>
        <taxon>Agaricales</taxon>
        <taxon>Marasmiineae</taxon>
        <taxon>Omphalotaceae</taxon>
        <taxon>Collybiopsis</taxon>
    </lineage>
</organism>
<dbReference type="SUPFAM" id="SSF56281">
    <property type="entry name" value="Metallo-hydrolase/oxidoreductase"/>
    <property type="match status" value="1"/>
</dbReference>
<proteinExistence type="inferred from homology"/>
<protein>
    <submittedName>
        <fullName evidence="6">Uncharacterized protein</fullName>
    </submittedName>
</protein>
<reference evidence="6 7" key="1">
    <citation type="journal article" date="2020" name="ISME J.">
        <title>Uncovering the hidden diversity of litter-decomposition mechanisms in mushroom-forming fungi.</title>
        <authorList>
            <person name="Floudas D."/>
            <person name="Bentzer J."/>
            <person name="Ahren D."/>
            <person name="Johansson T."/>
            <person name="Persson P."/>
            <person name="Tunlid A."/>
        </authorList>
    </citation>
    <scope>NUCLEOTIDE SEQUENCE [LARGE SCALE GENOMIC DNA]</scope>
    <source>
        <strain evidence="6 7">CBS 406.79</strain>
    </source>
</reference>
<dbReference type="AlphaFoldDB" id="A0A8H5M7T8"/>
<keyword evidence="5" id="KW-0862">Zinc</keyword>
<comment type="caution">
    <text evidence="6">The sequence shown here is derived from an EMBL/GenBank/DDBJ whole genome shotgun (WGS) entry which is preliminary data.</text>
</comment>
<evidence type="ECO:0000256" key="2">
    <source>
        <dbReference type="ARBA" id="ARBA00007749"/>
    </source>
</evidence>
<accession>A0A8H5M7T8</accession>
<keyword evidence="4" id="KW-0378">Hydrolase</keyword>
<evidence type="ECO:0000256" key="3">
    <source>
        <dbReference type="ARBA" id="ARBA00022723"/>
    </source>
</evidence>
<dbReference type="PANTHER" id="PTHR42978">
    <property type="entry name" value="QUORUM-QUENCHING LACTONASE YTNP-RELATED-RELATED"/>
    <property type="match status" value="1"/>
</dbReference>
<keyword evidence="3" id="KW-0479">Metal-binding</keyword>
<gene>
    <name evidence="6" type="ORF">D9757_007388</name>
</gene>
<evidence type="ECO:0000313" key="6">
    <source>
        <dbReference type="EMBL" id="KAF5383889.1"/>
    </source>
</evidence>
<dbReference type="OrthoDB" id="10250730at2759"/>
<sequence length="322" mass="35677">MTRFHSSSHDMVLPGTVTVFALIPGHFYLPQKDVFQDALETGAGGGDIVPTFAFLVEHHSRGKYMFDLGLRKRAEGYPPAWTETLEELKPDCDEDVCDILHANHILPSEIKGVIFRSVSVSSESRDIEPFTSAEIILGAEAKPLFNKPYPDDPESLFLAWPSDRTVRYLEFSHGAESLLPAFEKAFDFFGDQSLYIVDAPGHFPGHLMALARVYSPNPTSAHSNTSSESVYVLLAGDCCHNRQCYNPGTRTISEENYEDIAVARNTVSALVRTANEMPNVVVVLAHEKELEVEGMPLLPNSLNEWAVGRCADRLANQSYTSL</sequence>
<dbReference type="EMBL" id="JAACJN010000046">
    <property type="protein sequence ID" value="KAF5383889.1"/>
    <property type="molecule type" value="Genomic_DNA"/>
</dbReference>
<dbReference type="GO" id="GO:0046872">
    <property type="term" value="F:metal ion binding"/>
    <property type="evidence" value="ECO:0007669"/>
    <property type="project" value="UniProtKB-KW"/>
</dbReference>
<evidence type="ECO:0000256" key="5">
    <source>
        <dbReference type="ARBA" id="ARBA00022833"/>
    </source>
</evidence>
<dbReference type="InterPro" id="IPR036866">
    <property type="entry name" value="RibonucZ/Hydroxyglut_hydro"/>
</dbReference>
<keyword evidence="7" id="KW-1185">Reference proteome</keyword>
<evidence type="ECO:0000313" key="7">
    <source>
        <dbReference type="Proteomes" id="UP000518752"/>
    </source>
</evidence>